<keyword evidence="2" id="KW-1185">Reference proteome</keyword>
<reference evidence="1" key="1">
    <citation type="submission" date="2020-10" db="EMBL/GenBank/DDBJ databases">
        <title>Taxonomic study of unclassified bacteria belonging to the class Ktedonobacteria.</title>
        <authorList>
            <person name="Yabe S."/>
            <person name="Wang C.M."/>
            <person name="Zheng Y."/>
            <person name="Sakai Y."/>
            <person name="Cavaletti L."/>
            <person name="Monciardini P."/>
            <person name="Donadio S."/>
        </authorList>
    </citation>
    <scope>NUCLEOTIDE SEQUENCE</scope>
    <source>
        <strain evidence="1">ID150040</strain>
    </source>
</reference>
<dbReference type="AlphaFoldDB" id="A0A8J3IJT6"/>
<accession>A0A8J3IJT6</accession>
<evidence type="ECO:0000313" key="1">
    <source>
        <dbReference type="EMBL" id="GHO92749.1"/>
    </source>
</evidence>
<comment type="caution">
    <text evidence="1">The sequence shown here is derived from an EMBL/GenBank/DDBJ whole genome shotgun (WGS) entry which is preliminary data.</text>
</comment>
<name>A0A8J3IJT6_9CHLR</name>
<sequence>MGLLRLAVLGPPEIFHDSNRLTFSLRKAQALLFYLAVEGAYIRAASWLPCCGPIVLPMRHVPPYAMS</sequence>
<organism evidence="1 2">
    <name type="scientific">Reticulibacter mediterranei</name>
    <dbReference type="NCBI Taxonomy" id="2778369"/>
    <lineage>
        <taxon>Bacteria</taxon>
        <taxon>Bacillati</taxon>
        <taxon>Chloroflexota</taxon>
        <taxon>Ktedonobacteria</taxon>
        <taxon>Ktedonobacterales</taxon>
        <taxon>Reticulibacteraceae</taxon>
        <taxon>Reticulibacter</taxon>
    </lineage>
</organism>
<evidence type="ECO:0000313" key="2">
    <source>
        <dbReference type="Proteomes" id="UP000597444"/>
    </source>
</evidence>
<protein>
    <submittedName>
        <fullName evidence="1">Uncharacterized protein</fullName>
    </submittedName>
</protein>
<proteinExistence type="predicted"/>
<dbReference type="Proteomes" id="UP000597444">
    <property type="component" value="Unassembled WGS sequence"/>
</dbReference>
<gene>
    <name evidence="1" type="ORF">KSF_027970</name>
</gene>
<dbReference type="EMBL" id="BNJK01000001">
    <property type="protein sequence ID" value="GHO92749.1"/>
    <property type="molecule type" value="Genomic_DNA"/>
</dbReference>